<comment type="caution">
    <text evidence="2">The sequence shown here is derived from an EMBL/GenBank/DDBJ whole genome shotgun (WGS) entry which is preliminary data.</text>
</comment>
<dbReference type="NCBIfam" id="TIGR04360">
    <property type="entry name" value="other_trbK"/>
    <property type="match status" value="1"/>
</dbReference>
<proteinExistence type="predicted"/>
<dbReference type="Pfam" id="PF20084">
    <property type="entry name" value="TrbK"/>
    <property type="match status" value="1"/>
</dbReference>
<dbReference type="AlphaFoldDB" id="A0A933RV30"/>
<evidence type="ECO:0000313" key="2">
    <source>
        <dbReference type="EMBL" id="MBI5128908.1"/>
    </source>
</evidence>
<reference evidence="2" key="1">
    <citation type="submission" date="2020-07" db="EMBL/GenBank/DDBJ databases">
        <title>Huge and variable diversity of episymbiotic CPR bacteria and DPANN archaea in groundwater ecosystems.</title>
        <authorList>
            <person name="He C.Y."/>
            <person name="Keren R."/>
            <person name="Whittaker M."/>
            <person name="Farag I.F."/>
            <person name="Doudna J."/>
            <person name="Cate J.H.D."/>
            <person name="Banfield J.F."/>
        </authorList>
    </citation>
    <scope>NUCLEOTIDE SEQUENCE</scope>
    <source>
        <strain evidence="2">NC_groundwater_1818_Pr3_B-0.1um_66_35</strain>
    </source>
</reference>
<accession>A0A933RV30</accession>
<dbReference type="InterPro" id="IPR027587">
    <property type="entry name" value="TrbK"/>
</dbReference>
<dbReference type="PROSITE" id="PS51257">
    <property type="entry name" value="PROKAR_LIPOPROTEIN"/>
    <property type="match status" value="1"/>
</dbReference>
<name>A0A933RV30_RHOPL</name>
<protein>
    <submittedName>
        <fullName evidence="2">Entry exclusion protein TrbK-alt</fullName>
    </submittedName>
</protein>
<dbReference type="Proteomes" id="UP000782519">
    <property type="component" value="Unassembled WGS sequence"/>
</dbReference>
<gene>
    <name evidence="2" type="primary">trbK-alt</name>
    <name evidence="2" type="ORF">HZA66_05660</name>
</gene>
<feature type="region of interest" description="Disordered" evidence="1">
    <location>
        <begin position="83"/>
        <end position="122"/>
    </location>
</feature>
<sequence length="122" mass="13523">MRARSIAEYVLPVLAATVMVLVVAACAIQLRTDEGLAPIASPAAEEPDPFAAKLFRCRTVTIEQPTELAECRRVWAESRRRFLKQPVPHAETPEDKPGAGAEPKIQDRLPKPLLQPQQSEDR</sequence>
<dbReference type="EMBL" id="JACRJB010000014">
    <property type="protein sequence ID" value="MBI5128908.1"/>
    <property type="molecule type" value="Genomic_DNA"/>
</dbReference>
<evidence type="ECO:0000313" key="3">
    <source>
        <dbReference type="Proteomes" id="UP000782519"/>
    </source>
</evidence>
<organism evidence="2 3">
    <name type="scientific">Rhodopseudomonas palustris</name>
    <dbReference type="NCBI Taxonomy" id="1076"/>
    <lineage>
        <taxon>Bacteria</taxon>
        <taxon>Pseudomonadati</taxon>
        <taxon>Pseudomonadota</taxon>
        <taxon>Alphaproteobacteria</taxon>
        <taxon>Hyphomicrobiales</taxon>
        <taxon>Nitrobacteraceae</taxon>
        <taxon>Rhodopseudomonas</taxon>
    </lineage>
</organism>
<evidence type="ECO:0000256" key="1">
    <source>
        <dbReference type="SAM" id="MobiDB-lite"/>
    </source>
</evidence>